<evidence type="ECO:0000313" key="1">
    <source>
        <dbReference type="Proteomes" id="UP000887579"/>
    </source>
</evidence>
<accession>A0AC34GCZ9</accession>
<evidence type="ECO:0000313" key="2">
    <source>
        <dbReference type="WBParaSite" id="ES5_v2.g27260.t1"/>
    </source>
</evidence>
<organism evidence="1 2">
    <name type="scientific">Panagrolaimus sp. ES5</name>
    <dbReference type="NCBI Taxonomy" id="591445"/>
    <lineage>
        <taxon>Eukaryota</taxon>
        <taxon>Metazoa</taxon>
        <taxon>Ecdysozoa</taxon>
        <taxon>Nematoda</taxon>
        <taxon>Chromadorea</taxon>
        <taxon>Rhabditida</taxon>
        <taxon>Tylenchina</taxon>
        <taxon>Panagrolaimomorpha</taxon>
        <taxon>Panagrolaimoidea</taxon>
        <taxon>Panagrolaimidae</taxon>
        <taxon>Panagrolaimus</taxon>
    </lineage>
</organism>
<proteinExistence type="predicted"/>
<sequence length="82" mass="9147">PNLPDFNRSTPTLLACEDELQETCLKFLLEAGGDLEKKNLQGKNGFEIAGRDSVLKMHQKYSKKSSSIRICHQSSPSLYGSF</sequence>
<dbReference type="WBParaSite" id="ES5_v2.g27260.t1">
    <property type="protein sequence ID" value="ES5_v2.g27260.t1"/>
    <property type="gene ID" value="ES5_v2.g27260"/>
</dbReference>
<dbReference type="Proteomes" id="UP000887579">
    <property type="component" value="Unplaced"/>
</dbReference>
<name>A0AC34GCZ9_9BILA</name>
<protein>
    <submittedName>
        <fullName evidence="2">Uncharacterized protein</fullName>
    </submittedName>
</protein>
<reference evidence="2" key="1">
    <citation type="submission" date="2022-11" db="UniProtKB">
        <authorList>
            <consortium name="WormBaseParasite"/>
        </authorList>
    </citation>
    <scope>IDENTIFICATION</scope>
</reference>